<dbReference type="Gene3D" id="1.10.10.10">
    <property type="entry name" value="Winged helix-like DNA-binding domain superfamily/Winged helix DNA-binding domain"/>
    <property type="match status" value="1"/>
</dbReference>
<dbReference type="InterPro" id="IPR005119">
    <property type="entry name" value="LysR_subst-bd"/>
</dbReference>
<dbReference type="SUPFAM" id="SSF46785">
    <property type="entry name" value="Winged helix' DNA-binding domain"/>
    <property type="match status" value="1"/>
</dbReference>
<dbReference type="GO" id="GO:0003700">
    <property type="term" value="F:DNA-binding transcription factor activity"/>
    <property type="evidence" value="ECO:0007669"/>
    <property type="project" value="InterPro"/>
</dbReference>
<comment type="similarity">
    <text evidence="1">Belongs to the LysR transcriptional regulatory family.</text>
</comment>
<dbReference type="PANTHER" id="PTHR30118">
    <property type="entry name" value="HTH-TYPE TRANSCRIPTIONAL REGULATOR LEUO-RELATED"/>
    <property type="match status" value="1"/>
</dbReference>
<dbReference type="Gene3D" id="3.40.190.10">
    <property type="entry name" value="Periplasmic binding protein-like II"/>
    <property type="match status" value="2"/>
</dbReference>
<dbReference type="AlphaFoldDB" id="A0A4Q9EF99"/>
<dbReference type="PROSITE" id="PS50931">
    <property type="entry name" value="HTH_LYSR"/>
    <property type="match status" value="1"/>
</dbReference>
<evidence type="ECO:0000256" key="4">
    <source>
        <dbReference type="ARBA" id="ARBA00023163"/>
    </source>
</evidence>
<keyword evidence="4" id="KW-0804">Transcription</keyword>
<dbReference type="InterPro" id="IPR000847">
    <property type="entry name" value="LysR_HTH_N"/>
</dbReference>
<protein>
    <submittedName>
        <fullName evidence="6">LysR family transcriptional regulator</fullName>
    </submittedName>
</protein>
<gene>
    <name evidence="6" type="ORF">EYY89_21735</name>
</gene>
<comment type="caution">
    <text evidence="6">The sequence shown here is derived from an EMBL/GenBank/DDBJ whole genome shotgun (WGS) entry which is preliminary data.</text>
</comment>
<evidence type="ECO:0000256" key="1">
    <source>
        <dbReference type="ARBA" id="ARBA00009437"/>
    </source>
</evidence>
<feature type="domain" description="HTH lysR-type" evidence="5">
    <location>
        <begin position="22"/>
        <end position="79"/>
    </location>
</feature>
<dbReference type="GO" id="GO:0003677">
    <property type="term" value="F:DNA binding"/>
    <property type="evidence" value="ECO:0007669"/>
    <property type="project" value="UniProtKB-KW"/>
</dbReference>
<keyword evidence="3" id="KW-0238">DNA-binding</keyword>
<dbReference type="InterPro" id="IPR036390">
    <property type="entry name" value="WH_DNA-bd_sf"/>
</dbReference>
<dbReference type="EMBL" id="SITD01000069">
    <property type="protein sequence ID" value="TBM21011.1"/>
    <property type="molecule type" value="Genomic_DNA"/>
</dbReference>
<evidence type="ECO:0000313" key="7">
    <source>
        <dbReference type="Proteomes" id="UP000293380"/>
    </source>
</evidence>
<evidence type="ECO:0000256" key="2">
    <source>
        <dbReference type="ARBA" id="ARBA00023015"/>
    </source>
</evidence>
<dbReference type="Pfam" id="PF03466">
    <property type="entry name" value="LysR_substrate"/>
    <property type="match status" value="1"/>
</dbReference>
<evidence type="ECO:0000259" key="5">
    <source>
        <dbReference type="PROSITE" id="PS50931"/>
    </source>
</evidence>
<accession>A0A4Q9EF99</accession>
<dbReference type="SUPFAM" id="SSF53850">
    <property type="entry name" value="Periplasmic binding protein-like II"/>
    <property type="match status" value="1"/>
</dbReference>
<keyword evidence="2" id="KW-0805">Transcription regulation</keyword>
<evidence type="ECO:0000256" key="3">
    <source>
        <dbReference type="ARBA" id="ARBA00023125"/>
    </source>
</evidence>
<organism evidence="6 7">
    <name type="scientific">Hafnia paralvei</name>
    <dbReference type="NCBI Taxonomy" id="546367"/>
    <lineage>
        <taxon>Bacteria</taxon>
        <taxon>Pseudomonadati</taxon>
        <taxon>Pseudomonadota</taxon>
        <taxon>Gammaproteobacteria</taxon>
        <taxon>Enterobacterales</taxon>
        <taxon>Hafniaceae</taxon>
        <taxon>Hafnia</taxon>
    </lineage>
</organism>
<dbReference type="InterPro" id="IPR036388">
    <property type="entry name" value="WH-like_DNA-bd_sf"/>
</dbReference>
<dbReference type="PANTHER" id="PTHR30118:SF14">
    <property type="entry name" value="LYSR FAMILY TRANSCRIPTIONAL REGULATOR"/>
    <property type="match status" value="1"/>
</dbReference>
<dbReference type="Pfam" id="PF00126">
    <property type="entry name" value="HTH_1"/>
    <property type="match status" value="1"/>
</dbReference>
<reference evidence="6 7" key="1">
    <citation type="submission" date="2019-02" db="EMBL/GenBank/DDBJ databases">
        <title>Comparative genomic analysis of the Hafnia genus genomes.</title>
        <authorList>
            <person name="Zhiqiu Y."/>
            <person name="Chao Y."/>
            <person name="Yuhui D."/>
            <person name="Di H."/>
            <person name="Bin L."/>
        </authorList>
    </citation>
    <scope>NUCLEOTIDE SEQUENCE [LARGE SCALE GENOMIC DNA]</scope>
    <source>
        <strain evidence="6 7">PCM_1194</strain>
    </source>
</reference>
<proteinExistence type="inferred from homology"/>
<evidence type="ECO:0000313" key="6">
    <source>
        <dbReference type="EMBL" id="TBM21011.1"/>
    </source>
</evidence>
<sequence>MQQGEFMKDYNNLENLKKFKDFDLNLLKVFEIMYISGNGTRASEILGVTPSAVTQSLHKLRNYFGDPLFMRKKNEMVSTSLAKSIHENLNQSLGLLLEHINMSEASSLKQITIYCSPLCALRVLPQVVHALELAQLTCDINHIGSDVYGNSSNEEILTFRKADLVFETTPYYSFSTITEVFHLDEAVAICRKDHPRIKSGLDISDMKRESSTLLLNNTDSVKNMQSKIEGFFGERKFAYSSSSMSTILSMTECTDYISFVPKWFALKFLDSFNIKILTCDFQLPEVPTYMIYHKNMMRNPDLLKLIKILQNESKNNLVKI</sequence>
<dbReference type="Proteomes" id="UP000293380">
    <property type="component" value="Unassembled WGS sequence"/>
</dbReference>
<dbReference type="InterPro" id="IPR050389">
    <property type="entry name" value="LysR-type_TF"/>
</dbReference>
<name>A0A4Q9EF99_9GAMM</name>